<protein>
    <recommendedName>
        <fullName evidence="4">Cyclin C-terminal domain-containing protein</fullName>
    </recommendedName>
</protein>
<dbReference type="PANTHER" id="PTHR10026">
    <property type="entry name" value="CYCLIN"/>
    <property type="match status" value="1"/>
</dbReference>
<dbReference type="EMBL" id="JASFZW010000004">
    <property type="protein sequence ID" value="KAK2078389.1"/>
    <property type="molecule type" value="Genomic_DNA"/>
</dbReference>
<dbReference type="InterPro" id="IPR043198">
    <property type="entry name" value="Cyclin/Ssn8"/>
</dbReference>
<gene>
    <name evidence="2" type="ORF">QBZ16_003229</name>
</gene>
<feature type="region of interest" description="Disordered" evidence="1">
    <location>
        <begin position="121"/>
        <end position="160"/>
    </location>
</feature>
<evidence type="ECO:0000313" key="2">
    <source>
        <dbReference type="EMBL" id="KAK2078389.1"/>
    </source>
</evidence>
<reference evidence="2" key="1">
    <citation type="submission" date="2021-01" db="EMBL/GenBank/DDBJ databases">
        <authorList>
            <person name="Eckstrom K.M.E."/>
        </authorList>
    </citation>
    <scope>NUCLEOTIDE SEQUENCE</scope>
    <source>
        <strain evidence="2">UVCC 0001</strain>
    </source>
</reference>
<proteinExistence type="predicted"/>
<dbReference type="Proteomes" id="UP001255856">
    <property type="component" value="Unassembled WGS sequence"/>
</dbReference>
<evidence type="ECO:0008006" key="4">
    <source>
        <dbReference type="Google" id="ProtNLM"/>
    </source>
</evidence>
<accession>A0AAD9MHD3</accession>
<dbReference type="AlphaFoldDB" id="A0AAD9MHD3"/>
<dbReference type="GO" id="GO:0016538">
    <property type="term" value="F:cyclin-dependent protein serine/threonine kinase regulator activity"/>
    <property type="evidence" value="ECO:0007669"/>
    <property type="project" value="InterPro"/>
</dbReference>
<evidence type="ECO:0000313" key="3">
    <source>
        <dbReference type="Proteomes" id="UP001255856"/>
    </source>
</evidence>
<dbReference type="Gene3D" id="1.10.472.10">
    <property type="entry name" value="Cyclin-like"/>
    <property type="match status" value="1"/>
</dbReference>
<keyword evidence="3" id="KW-1185">Reference proteome</keyword>
<sequence length="160" mass="18054">MSGARERLFLAERAVLYATRFDFVVEHPVTLLLQALQQPPLPSVLAMWEKEHPTAPRFQQLCFDLVNDSYKTPLCLMFPASHIALACIWTVMKLLRLDTRLLDTNIAQILLREVYGRAIQGDGQLESPPSAPGQPPTTKSNGAEEPAEYEELFEEFLSPE</sequence>
<evidence type="ECO:0000256" key="1">
    <source>
        <dbReference type="SAM" id="MobiDB-lite"/>
    </source>
</evidence>
<dbReference type="SUPFAM" id="SSF47954">
    <property type="entry name" value="Cyclin-like"/>
    <property type="match status" value="1"/>
</dbReference>
<dbReference type="InterPro" id="IPR036915">
    <property type="entry name" value="Cyclin-like_sf"/>
</dbReference>
<name>A0AAD9MHD3_PROWI</name>
<dbReference type="GO" id="GO:0006357">
    <property type="term" value="P:regulation of transcription by RNA polymerase II"/>
    <property type="evidence" value="ECO:0007669"/>
    <property type="project" value="InterPro"/>
</dbReference>
<comment type="caution">
    <text evidence="2">The sequence shown here is derived from an EMBL/GenBank/DDBJ whole genome shotgun (WGS) entry which is preliminary data.</text>
</comment>
<organism evidence="2 3">
    <name type="scientific">Prototheca wickerhamii</name>
    <dbReference type="NCBI Taxonomy" id="3111"/>
    <lineage>
        <taxon>Eukaryota</taxon>
        <taxon>Viridiplantae</taxon>
        <taxon>Chlorophyta</taxon>
        <taxon>core chlorophytes</taxon>
        <taxon>Trebouxiophyceae</taxon>
        <taxon>Chlorellales</taxon>
        <taxon>Chlorellaceae</taxon>
        <taxon>Prototheca</taxon>
    </lineage>
</organism>
<feature type="compositionally biased region" description="Acidic residues" evidence="1">
    <location>
        <begin position="145"/>
        <end position="154"/>
    </location>
</feature>